<dbReference type="InterPro" id="IPR015915">
    <property type="entry name" value="Kelch-typ_b-propeller"/>
</dbReference>
<comment type="caution">
    <text evidence="4">The sequence shown here is derived from an EMBL/GenBank/DDBJ whole genome shotgun (WGS) entry which is preliminary data.</text>
</comment>
<dbReference type="PANTHER" id="PTHR24414:SF78">
    <property type="entry name" value="F-BOX DOMAIN-CONTAINING PROTEIN"/>
    <property type="match status" value="1"/>
</dbReference>
<dbReference type="SMART" id="SM00612">
    <property type="entry name" value="Kelch"/>
    <property type="match status" value="2"/>
</dbReference>
<evidence type="ECO:0000256" key="1">
    <source>
        <dbReference type="SAM" id="MobiDB-lite"/>
    </source>
</evidence>
<feature type="domain" description="FKB95-like N-terminal Kelch" evidence="3">
    <location>
        <begin position="98"/>
        <end position="358"/>
    </location>
</feature>
<sequence length="374" mass="42349">MHLSSVTSSSGANAEESPKKLHDDNDAPSSLLLLPDEISLNCLARVPRCYYPWVSLVSTTLRRLIASPEIYTERSARRRTEHVLYIALRPYCTRTLEWYTLNLIKPSFGQEEIKHRLVPVPSFPLVPYWGMSIVVVGSEMYFLGGSVDDSFVSTAFVIDCPSYTCRSLPNMKQERGCAAAGIVDGKLYVIGGCDPLSPNWVEAFDLKTQTWETVRGLSDVEVYEKTIRSFVMDDKICIMDRDSSFVYDPKEGRLERDPLLNGQWSVGSCVIEDKLYSFGRRNTIWEFDTLGRVWRQVRGLEDLPDKAEGSKMVNYGGKLVILVNLQEHSTEIWYTEIELERREGGEVWGTILLSTRVLASEAFSPIVRSLAVSF</sequence>
<dbReference type="InterPro" id="IPR001810">
    <property type="entry name" value="F-box_dom"/>
</dbReference>
<feature type="region of interest" description="Disordered" evidence="1">
    <location>
        <begin position="1"/>
        <end position="24"/>
    </location>
</feature>
<evidence type="ECO:0000313" key="4">
    <source>
        <dbReference type="EMBL" id="KAF3594377.1"/>
    </source>
</evidence>
<dbReference type="InterPro" id="IPR050354">
    <property type="entry name" value="F-box/kelch-repeat_ARATH"/>
</dbReference>
<reference evidence="4 5" key="1">
    <citation type="journal article" date="2020" name="BMC Genomics">
        <title>Intraspecific diversification of the crop wild relative Brassica cretica Lam. using demographic model selection.</title>
        <authorList>
            <person name="Kioukis A."/>
            <person name="Michalopoulou V.A."/>
            <person name="Briers L."/>
            <person name="Pirintsos S."/>
            <person name="Studholme D.J."/>
            <person name="Pavlidis P."/>
            <person name="Sarris P.F."/>
        </authorList>
    </citation>
    <scope>NUCLEOTIDE SEQUENCE [LARGE SCALE GENOMIC DNA]</scope>
    <source>
        <strain evidence="5">cv. PFS-1207/04</strain>
    </source>
</reference>
<dbReference type="InterPro" id="IPR006652">
    <property type="entry name" value="Kelch_1"/>
</dbReference>
<feature type="compositionally biased region" description="Polar residues" evidence="1">
    <location>
        <begin position="1"/>
        <end position="12"/>
    </location>
</feature>
<name>A0ABQ7EBC8_BRACR</name>
<dbReference type="Proteomes" id="UP000266723">
    <property type="component" value="Unassembled WGS sequence"/>
</dbReference>
<dbReference type="InterPro" id="IPR057499">
    <property type="entry name" value="Kelch_FKB95"/>
</dbReference>
<evidence type="ECO:0000259" key="2">
    <source>
        <dbReference type="Pfam" id="PF00646"/>
    </source>
</evidence>
<dbReference type="EMBL" id="QGKV02000299">
    <property type="protein sequence ID" value="KAF3594377.1"/>
    <property type="molecule type" value="Genomic_DNA"/>
</dbReference>
<dbReference type="Pfam" id="PF00646">
    <property type="entry name" value="F-box"/>
    <property type="match status" value="1"/>
</dbReference>
<dbReference type="SUPFAM" id="SSF117281">
    <property type="entry name" value="Kelch motif"/>
    <property type="match status" value="1"/>
</dbReference>
<keyword evidence="5" id="KW-1185">Reference proteome</keyword>
<dbReference type="Pfam" id="PF25210">
    <property type="entry name" value="Kelch_FKB95"/>
    <property type="match status" value="1"/>
</dbReference>
<organism evidence="4 5">
    <name type="scientific">Brassica cretica</name>
    <name type="common">Mustard</name>
    <dbReference type="NCBI Taxonomy" id="69181"/>
    <lineage>
        <taxon>Eukaryota</taxon>
        <taxon>Viridiplantae</taxon>
        <taxon>Streptophyta</taxon>
        <taxon>Embryophyta</taxon>
        <taxon>Tracheophyta</taxon>
        <taxon>Spermatophyta</taxon>
        <taxon>Magnoliopsida</taxon>
        <taxon>eudicotyledons</taxon>
        <taxon>Gunneridae</taxon>
        <taxon>Pentapetalae</taxon>
        <taxon>rosids</taxon>
        <taxon>malvids</taxon>
        <taxon>Brassicales</taxon>
        <taxon>Brassicaceae</taxon>
        <taxon>Brassiceae</taxon>
        <taxon>Brassica</taxon>
    </lineage>
</organism>
<evidence type="ECO:0000313" key="5">
    <source>
        <dbReference type="Proteomes" id="UP000266723"/>
    </source>
</evidence>
<gene>
    <name evidence="4" type="ORF">DY000_02028156</name>
</gene>
<proteinExistence type="predicted"/>
<dbReference type="PANTHER" id="PTHR24414">
    <property type="entry name" value="F-BOX/KELCH-REPEAT PROTEIN SKIP4"/>
    <property type="match status" value="1"/>
</dbReference>
<dbReference type="InterPro" id="IPR036047">
    <property type="entry name" value="F-box-like_dom_sf"/>
</dbReference>
<accession>A0ABQ7EBC8</accession>
<protein>
    <recommendedName>
        <fullName evidence="6">F-box domain-containing protein</fullName>
    </recommendedName>
</protein>
<feature type="domain" description="F-box" evidence="2">
    <location>
        <begin position="31"/>
        <end position="71"/>
    </location>
</feature>
<dbReference type="Gene3D" id="2.120.10.80">
    <property type="entry name" value="Kelch-type beta propeller"/>
    <property type="match status" value="2"/>
</dbReference>
<evidence type="ECO:0000259" key="3">
    <source>
        <dbReference type="Pfam" id="PF25210"/>
    </source>
</evidence>
<dbReference type="SUPFAM" id="SSF81383">
    <property type="entry name" value="F-box domain"/>
    <property type="match status" value="1"/>
</dbReference>
<evidence type="ECO:0008006" key="6">
    <source>
        <dbReference type="Google" id="ProtNLM"/>
    </source>
</evidence>
<dbReference type="CDD" id="cd22152">
    <property type="entry name" value="F-box_AtAFR-like"/>
    <property type="match status" value="1"/>
</dbReference>